<feature type="domain" description="SGNH hydrolase-type esterase" evidence="1">
    <location>
        <begin position="7"/>
        <end position="177"/>
    </location>
</feature>
<name>A0A1W2CW39_9RHOB</name>
<accession>A0A1W2CW39</accession>
<dbReference type="InterPro" id="IPR036514">
    <property type="entry name" value="SGNH_hydro_sf"/>
</dbReference>
<gene>
    <name evidence="2" type="ORF">SAMN06295998_109109</name>
</gene>
<dbReference type="CDD" id="cd01839">
    <property type="entry name" value="SGNH_arylesterase_like"/>
    <property type="match status" value="1"/>
</dbReference>
<dbReference type="RefSeq" id="WP_084353391.1">
    <property type="nucleotide sequence ID" value="NZ_FWYD01000009.1"/>
</dbReference>
<sequence>MTTILVYGDSNSHGTILLQRLGQAVRFAPQHRWPAVMADRLGPEIRVIDEGLPGRTTVHDDPIEGGARNGLAVLPAVLLSHAPLDLLVLMLGTNDLKSRFSITAWEIARAIERLVVTARTELPGLDIIIIAPAPVREVGSLQDVFVGAEARQSGLTAHLARVAETQGCGFVDASTHIEVSMVDGVHWEAPAHVSFGTSMADLVAARLKSGT</sequence>
<dbReference type="Pfam" id="PF13472">
    <property type="entry name" value="Lipase_GDSL_2"/>
    <property type="match status" value="1"/>
</dbReference>
<dbReference type="Proteomes" id="UP000192330">
    <property type="component" value="Unassembled WGS sequence"/>
</dbReference>
<keyword evidence="3" id="KW-1185">Reference proteome</keyword>
<organism evidence="2 3">
    <name type="scientific">Primorskyibacter flagellatus</name>
    <dbReference type="NCBI Taxonomy" id="1387277"/>
    <lineage>
        <taxon>Bacteria</taxon>
        <taxon>Pseudomonadati</taxon>
        <taxon>Pseudomonadota</taxon>
        <taxon>Alphaproteobacteria</taxon>
        <taxon>Rhodobacterales</taxon>
        <taxon>Roseobacteraceae</taxon>
        <taxon>Primorskyibacter</taxon>
    </lineage>
</organism>
<dbReference type="STRING" id="1387277.SAMN06295998_109109"/>
<dbReference type="EMBL" id="FWYD01000009">
    <property type="protein sequence ID" value="SMC89431.1"/>
    <property type="molecule type" value="Genomic_DNA"/>
</dbReference>
<evidence type="ECO:0000313" key="2">
    <source>
        <dbReference type="EMBL" id="SMC89431.1"/>
    </source>
</evidence>
<dbReference type="InterPro" id="IPR013830">
    <property type="entry name" value="SGNH_hydro"/>
</dbReference>
<dbReference type="SUPFAM" id="SSF52266">
    <property type="entry name" value="SGNH hydrolase"/>
    <property type="match status" value="1"/>
</dbReference>
<dbReference type="GO" id="GO:0016788">
    <property type="term" value="F:hydrolase activity, acting on ester bonds"/>
    <property type="evidence" value="ECO:0007669"/>
    <property type="project" value="UniProtKB-ARBA"/>
</dbReference>
<reference evidence="2 3" key="1">
    <citation type="submission" date="2017-04" db="EMBL/GenBank/DDBJ databases">
        <authorList>
            <person name="Afonso C.L."/>
            <person name="Miller P.J."/>
            <person name="Scott M.A."/>
            <person name="Spackman E."/>
            <person name="Goraichik I."/>
            <person name="Dimitrov K.M."/>
            <person name="Suarez D.L."/>
            <person name="Swayne D.E."/>
        </authorList>
    </citation>
    <scope>NUCLEOTIDE SEQUENCE [LARGE SCALE GENOMIC DNA]</scope>
    <source>
        <strain evidence="2 3">CGMCC 1.12644</strain>
    </source>
</reference>
<protein>
    <submittedName>
        <fullName evidence="2">Lysophospholipase L1</fullName>
    </submittedName>
</protein>
<evidence type="ECO:0000259" key="1">
    <source>
        <dbReference type="Pfam" id="PF13472"/>
    </source>
</evidence>
<dbReference type="Gene3D" id="3.40.50.1110">
    <property type="entry name" value="SGNH hydrolase"/>
    <property type="match status" value="1"/>
</dbReference>
<dbReference type="OrthoDB" id="164654at2"/>
<proteinExistence type="predicted"/>
<evidence type="ECO:0000313" key="3">
    <source>
        <dbReference type="Proteomes" id="UP000192330"/>
    </source>
</evidence>
<dbReference type="AlphaFoldDB" id="A0A1W2CW39"/>